<evidence type="ECO:0000313" key="3">
    <source>
        <dbReference type="Proteomes" id="UP000654075"/>
    </source>
</evidence>
<feature type="non-terminal residue" evidence="2">
    <location>
        <position position="175"/>
    </location>
</feature>
<gene>
    <name evidence="2" type="ORF">PGLA1383_LOCUS20159</name>
</gene>
<feature type="region of interest" description="Disordered" evidence="1">
    <location>
        <begin position="71"/>
        <end position="125"/>
    </location>
</feature>
<evidence type="ECO:0000313" key="2">
    <source>
        <dbReference type="EMBL" id="CAE8601892.1"/>
    </source>
</evidence>
<reference evidence="2" key="1">
    <citation type="submission" date="2021-02" db="EMBL/GenBank/DDBJ databases">
        <authorList>
            <person name="Dougan E. K."/>
            <person name="Rhodes N."/>
            <person name="Thang M."/>
            <person name="Chan C."/>
        </authorList>
    </citation>
    <scope>NUCLEOTIDE SEQUENCE</scope>
</reference>
<dbReference type="Proteomes" id="UP000654075">
    <property type="component" value="Unassembled WGS sequence"/>
</dbReference>
<feature type="region of interest" description="Disordered" evidence="1">
    <location>
        <begin position="147"/>
        <end position="175"/>
    </location>
</feature>
<feature type="compositionally biased region" description="Basic and acidic residues" evidence="1">
    <location>
        <begin position="71"/>
        <end position="92"/>
    </location>
</feature>
<sequence>DLAGAFALSQRWQVDGLAEVLGERLERGLRAGSLAATLEVAVLHDASRLRAACLAFAQHSAQEIDAKRHNMKADEQKGNAKDIDKQHADAQEIGKQAWDDEATDKQKVGKQEAVDGQDGGQEDKESRIYRLLRTFVAEDSEDERLIKDMFASASDEEDEEYHKDHGEEAESEGFG</sequence>
<name>A0A813EQK7_POLGL</name>
<protein>
    <submittedName>
        <fullName evidence="2">Uncharacterized protein</fullName>
    </submittedName>
</protein>
<dbReference type="Gene3D" id="3.30.710.10">
    <property type="entry name" value="Potassium Channel Kv1.1, Chain A"/>
    <property type="match status" value="1"/>
</dbReference>
<proteinExistence type="predicted"/>
<accession>A0A813EQK7</accession>
<keyword evidence="3" id="KW-1185">Reference proteome</keyword>
<dbReference type="InterPro" id="IPR011333">
    <property type="entry name" value="SKP1/BTB/POZ_sf"/>
</dbReference>
<organism evidence="2 3">
    <name type="scientific">Polarella glacialis</name>
    <name type="common">Dinoflagellate</name>
    <dbReference type="NCBI Taxonomy" id="89957"/>
    <lineage>
        <taxon>Eukaryota</taxon>
        <taxon>Sar</taxon>
        <taxon>Alveolata</taxon>
        <taxon>Dinophyceae</taxon>
        <taxon>Suessiales</taxon>
        <taxon>Suessiaceae</taxon>
        <taxon>Polarella</taxon>
    </lineage>
</organism>
<feature type="compositionally biased region" description="Basic and acidic residues" evidence="1">
    <location>
        <begin position="103"/>
        <end position="113"/>
    </location>
</feature>
<evidence type="ECO:0000256" key="1">
    <source>
        <dbReference type="SAM" id="MobiDB-lite"/>
    </source>
</evidence>
<comment type="caution">
    <text evidence="2">The sequence shown here is derived from an EMBL/GenBank/DDBJ whole genome shotgun (WGS) entry which is preliminary data.</text>
</comment>
<dbReference type="AlphaFoldDB" id="A0A813EQK7"/>
<dbReference type="EMBL" id="CAJNNV010013640">
    <property type="protein sequence ID" value="CAE8601892.1"/>
    <property type="molecule type" value="Genomic_DNA"/>
</dbReference>